<evidence type="ECO:0000256" key="9">
    <source>
        <dbReference type="ARBA" id="ARBA00030321"/>
    </source>
</evidence>
<dbReference type="RefSeq" id="WP_181873590.1">
    <property type="nucleotide sequence ID" value="NZ_QPJD01000012.1"/>
</dbReference>
<evidence type="ECO:0000256" key="1">
    <source>
        <dbReference type="ARBA" id="ARBA00004613"/>
    </source>
</evidence>
<dbReference type="InterPro" id="IPR009233">
    <property type="entry name" value="Competence_ComX_Bacillus"/>
</dbReference>
<dbReference type="Pfam" id="PF05952">
    <property type="entry name" value="ComX"/>
    <property type="match status" value="1"/>
</dbReference>
<gene>
    <name evidence="10" type="ORF">DFP97_112159</name>
</gene>
<keyword evidence="6" id="KW-0636">Prenylation</keyword>
<keyword evidence="11" id="KW-1185">Reference proteome</keyword>
<dbReference type="GO" id="GO:0005186">
    <property type="term" value="F:pheromone activity"/>
    <property type="evidence" value="ECO:0007669"/>
    <property type="project" value="UniProtKB-KW"/>
</dbReference>
<organism evidence="10 11">
    <name type="scientific">Paenibacillus prosopidis</name>
    <dbReference type="NCBI Taxonomy" id="630520"/>
    <lineage>
        <taxon>Bacteria</taxon>
        <taxon>Bacillati</taxon>
        <taxon>Bacillota</taxon>
        <taxon>Bacilli</taxon>
        <taxon>Bacillales</taxon>
        <taxon>Paenibacillaceae</taxon>
        <taxon>Paenibacillus</taxon>
    </lineage>
</organism>
<evidence type="ECO:0000256" key="2">
    <source>
        <dbReference type="ARBA" id="ARBA00022525"/>
    </source>
</evidence>
<dbReference type="AlphaFoldDB" id="A0A368VVX5"/>
<name>A0A368VVX5_9BACL</name>
<dbReference type="GO" id="GO:0030420">
    <property type="term" value="P:establishment of competence for transformation"/>
    <property type="evidence" value="ECO:0007669"/>
    <property type="project" value="UniProtKB-KW"/>
</dbReference>
<sequence>MLKETIRQLVSSTEKMSMAMGGQLQLAGVSAAEQKALLGELNNKNKKSSGYAYVWS</sequence>
<evidence type="ECO:0000256" key="4">
    <source>
        <dbReference type="ARBA" id="ARBA00023287"/>
    </source>
</evidence>
<keyword evidence="2" id="KW-0964">Secreted</keyword>
<dbReference type="Proteomes" id="UP000252415">
    <property type="component" value="Unassembled WGS sequence"/>
</dbReference>
<dbReference type="EMBL" id="QPJD01000012">
    <property type="protein sequence ID" value="RCW44295.1"/>
    <property type="molecule type" value="Genomic_DNA"/>
</dbReference>
<comment type="subunit">
    <text evidence="7">Interacts directly with the sensor histidine kinase ComP and stimulates its activity.</text>
</comment>
<dbReference type="GO" id="GO:0005576">
    <property type="term" value="C:extracellular region"/>
    <property type="evidence" value="ECO:0007669"/>
    <property type="project" value="UniProtKB-SubCell"/>
</dbReference>
<keyword evidence="4" id="KW-0178">Competence</keyword>
<evidence type="ECO:0000256" key="6">
    <source>
        <dbReference type="ARBA" id="ARBA00023289"/>
    </source>
</evidence>
<protein>
    <recommendedName>
        <fullName evidence="8">ComX pheromone</fullName>
    </recommendedName>
    <alternativeName>
        <fullName evidence="9">Competence pheromone</fullName>
    </alternativeName>
</protein>
<accession>A0A368VVX5</accession>
<evidence type="ECO:0000313" key="10">
    <source>
        <dbReference type="EMBL" id="RCW44295.1"/>
    </source>
</evidence>
<evidence type="ECO:0000313" key="11">
    <source>
        <dbReference type="Proteomes" id="UP000252415"/>
    </source>
</evidence>
<reference evidence="10 11" key="1">
    <citation type="submission" date="2018-07" db="EMBL/GenBank/DDBJ databases">
        <title>Genomic Encyclopedia of Type Strains, Phase III (KMG-III): the genomes of soil and plant-associated and newly described type strains.</title>
        <authorList>
            <person name="Whitman W."/>
        </authorList>
    </citation>
    <scope>NUCLEOTIDE SEQUENCE [LARGE SCALE GENOMIC DNA]</scope>
    <source>
        <strain evidence="10 11">CECT 7506</strain>
    </source>
</reference>
<keyword evidence="5" id="KW-0449">Lipoprotein</keyword>
<comment type="caution">
    <text evidence="10">The sequence shown here is derived from an EMBL/GenBank/DDBJ whole genome shotgun (WGS) entry which is preliminary data.</text>
</comment>
<comment type="subcellular location">
    <subcellularLocation>
        <location evidence="1">Secreted</location>
    </subcellularLocation>
</comment>
<evidence type="ECO:0000256" key="3">
    <source>
        <dbReference type="ARBA" id="ARBA00023044"/>
    </source>
</evidence>
<evidence type="ECO:0000256" key="5">
    <source>
        <dbReference type="ARBA" id="ARBA00023288"/>
    </source>
</evidence>
<proteinExistence type="predicted"/>
<keyword evidence="3" id="KW-0588">Pheromone</keyword>
<evidence type="ECO:0000256" key="8">
    <source>
        <dbReference type="ARBA" id="ARBA00029545"/>
    </source>
</evidence>
<evidence type="ECO:0000256" key="7">
    <source>
        <dbReference type="ARBA" id="ARBA00029483"/>
    </source>
</evidence>